<dbReference type="SUPFAM" id="SSF46966">
    <property type="entry name" value="Spectrin repeat"/>
    <property type="match status" value="1"/>
</dbReference>
<reference evidence="2 3" key="1">
    <citation type="journal article" date="2005" name="Genome Res.">
        <title>Comparative and functional genomic analyses of the pathogenicity of phytopathogen Xanthomonas campestris pv. campestris.</title>
        <authorList>
            <person name="Qian W."/>
            <person name="Jia Y."/>
            <person name="Ren S.X."/>
            <person name="He Y.Q."/>
            <person name="Feng J.X."/>
            <person name="Lu L.F."/>
            <person name="Sun Q."/>
            <person name="Ying G."/>
            <person name="Tang D.J."/>
            <person name="Tang H."/>
            <person name="Wu W."/>
            <person name="Hao P."/>
            <person name="Wang L."/>
            <person name="Jiang B.L."/>
            <person name="Zeng S."/>
            <person name="Gu W.Y."/>
            <person name="Lu G."/>
            <person name="Rong L."/>
            <person name="Tian Y."/>
            <person name="Yao Z."/>
            <person name="Fu G."/>
            <person name="Chen B."/>
            <person name="Fang R."/>
            <person name="Qiang B."/>
            <person name="Chen Z."/>
            <person name="Zhao G.P."/>
            <person name="Tang J.L."/>
            <person name="He C."/>
        </authorList>
    </citation>
    <scope>NUCLEOTIDE SEQUENCE [LARGE SCALE GENOMIC DNA]</scope>
    <source>
        <strain evidence="2 3">8004</strain>
    </source>
</reference>
<dbReference type="InterPro" id="IPR013392">
    <property type="entry name" value="T3SS_HrpB7"/>
</dbReference>
<gene>
    <name evidence="2" type="ordered locus">XC_3005</name>
</gene>
<dbReference type="NCBIfam" id="TIGR02559">
    <property type="entry name" value="HrpB7"/>
    <property type="match status" value="1"/>
</dbReference>
<evidence type="ECO:0000313" key="3">
    <source>
        <dbReference type="Proteomes" id="UP000000420"/>
    </source>
</evidence>
<keyword evidence="1" id="KW-0175">Coiled coil</keyword>
<evidence type="ECO:0000256" key="1">
    <source>
        <dbReference type="SAM" id="Coils"/>
    </source>
</evidence>
<dbReference type="AlphaFoldDB" id="A0A0H2X9S1"/>
<feature type="coiled-coil region" evidence="1">
    <location>
        <begin position="104"/>
        <end position="149"/>
    </location>
</feature>
<dbReference type="Pfam" id="PF09486">
    <property type="entry name" value="HrpB7"/>
    <property type="match status" value="1"/>
</dbReference>
<dbReference type="EMBL" id="CP000050">
    <property type="protein sequence ID" value="AAY50053.1"/>
    <property type="molecule type" value="Genomic_DNA"/>
</dbReference>
<dbReference type="HOGENOM" id="CLU_1660027_0_0_6"/>
<organism evidence="2 3">
    <name type="scientific">Xanthomonas campestris pv. campestris (strain 8004)</name>
    <dbReference type="NCBI Taxonomy" id="314565"/>
    <lineage>
        <taxon>Bacteria</taxon>
        <taxon>Pseudomonadati</taxon>
        <taxon>Pseudomonadota</taxon>
        <taxon>Gammaproteobacteria</taxon>
        <taxon>Lysobacterales</taxon>
        <taxon>Lysobacteraceae</taxon>
        <taxon>Xanthomonas</taxon>
    </lineage>
</organism>
<evidence type="ECO:0000313" key="2">
    <source>
        <dbReference type="EMBL" id="AAY50053.1"/>
    </source>
</evidence>
<name>A0A0H2X9S1_XANC8</name>
<dbReference type="RefSeq" id="WP_011036432.1">
    <property type="nucleotide sequence ID" value="NC_007086.1"/>
</dbReference>
<sequence length="169" mass="18750">MRERVSTWRTLQQLKTRRYQRMQDHLSDCRRALEQCDGERASCSQQADACTTRLAAFDAALADTAGAGEPIGIEAILQHQRFRAVLEERCGAAEQALVAATQALQRAHDEVATVQQTVSRLEAQAQVYAEKAARARRAWQAQREAAEEEDAIEALIGLRLHRAARGVGP</sequence>
<dbReference type="KEGG" id="xcb:XC_3005"/>
<dbReference type="Proteomes" id="UP000000420">
    <property type="component" value="Chromosome"/>
</dbReference>
<dbReference type="GeneID" id="58014171"/>
<proteinExistence type="predicted"/>
<accession>A0A0H2X9S1</accession>
<protein>
    <submittedName>
        <fullName evidence="2">HrpB7 protein</fullName>
    </submittedName>
</protein>